<dbReference type="Pfam" id="PF13738">
    <property type="entry name" value="Pyr_redox_3"/>
    <property type="match status" value="1"/>
</dbReference>
<dbReference type="Proteomes" id="UP000315783">
    <property type="component" value="Unassembled WGS sequence"/>
</dbReference>
<protein>
    <submittedName>
        <fullName evidence="2">Flavin-binding monooxygenase</fullName>
    </submittedName>
</protein>
<dbReference type="EMBL" id="SPUK01000001">
    <property type="protein sequence ID" value="TQW00999.1"/>
    <property type="molecule type" value="Genomic_DNA"/>
</dbReference>
<keyword evidence="1" id="KW-0560">Oxidoreductase</keyword>
<dbReference type="GO" id="GO:0050660">
    <property type="term" value="F:flavin adenine dinucleotide binding"/>
    <property type="evidence" value="ECO:0007669"/>
    <property type="project" value="TreeGrafter"/>
</dbReference>
<dbReference type="InterPro" id="IPR036188">
    <property type="entry name" value="FAD/NAD-bd_sf"/>
</dbReference>
<dbReference type="InterPro" id="IPR050982">
    <property type="entry name" value="Auxin_biosynth/cation_transpt"/>
</dbReference>
<gene>
    <name evidence="2" type="ORF">IF1G_00930</name>
</gene>
<comment type="caution">
    <text evidence="2">The sequence shown here is derived from an EMBL/GenBank/DDBJ whole genome shotgun (WGS) entry which is preliminary data.</text>
</comment>
<dbReference type="GO" id="GO:0004497">
    <property type="term" value="F:monooxygenase activity"/>
    <property type="evidence" value="ECO:0007669"/>
    <property type="project" value="UniProtKB-KW"/>
</dbReference>
<reference evidence="2 3" key="1">
    <citation type="journal article" date="2019" name="Appl. Microbiol. Biotechnol.">
        <title>Genome sequence of Isaria javanica and comparative genome analysis insights into family S53 peptidase evolution in fungal entomopathogens.</title>
        <authorList>
            <person name="Lin R."/>
            <person name="Zhang X."/>
            <person name="Xin B."/>
            <person name="Zou M."/>
            <person name="Gao Y."/>
            <person name="Qin F."/>
            <person name="Hu Q."/>
            <person name="Xie B."/>
            <person name="Cheng X."/>
        </authorList>
    </citation>
    <scope>NUCLEOTIDE SEQUENCE [LARGE SCALE GENOMIC DNA]</scope>
    <source>
        <strain evidence="2 3">IJ1G</strain>
    </source>
</reference>
<evidence type="ECO:0000313" key="3">
    <source>
        <dbReference type="Proteomes" id="UP000315783"/>
    </source>
</evidence>
<evidence type="ECO:0000256" key="1">
    <source>
        <dbReference type="ARBA" id="ARBA00023002"/>
    </source>
</evidence>
<dbReference type="SUPFAM" id="SSF51905">
    <property type="entry name" value="FAD/NAD(P)-binding domain"/>
    <property type="match status" value="2"/>
</dbReference>
<dbReference type="Gene3D" id="3.50.50.60">
    <property type="entry name" value="FAD/NAD(P)-binding domain"/>
    <property type="match status" value="2"/>
</dbReference>
<sequence>MAEGFPEYPPRTAFPDLTVHKYTVCEAISPAAVAETWLSDLVESIAAKDARTFASLFFTESWWRDSVGFSWTITSKNGPAAISDLILGSEARLEHASVISAVPALAPQVVEIGPLTMVQFGYAFTTQYGRGRGIVRLGNGDGPDSWKAWTVSSQLDALREQPAAGTNRVNGAASPKSNDYQVLIVGAGNRSQSGAMLSVWLGKLGIRHLIVDKALRPGDAWRGRYASIKAHTPSYSDHFALLDFPSTFPKWPAREDIADWVDHYSDAMGVSMLPCAVVTGIHHDAASKRYSVDVTLGKSAEQRTYTATHVVLATGVFTPVPVVPSIPGLDIFQGQAYHTASHTSADAFADLAAKNVVVIGAGNSAHDVAQDFVSHGAKSVTMVQRSRIWAASTATVEQFIFAPWNTPGIDTDTADLLGTSMPLAVALTLGAGAAPAMAASDKVLLDGLEAAGMRLAKGDDGVGLIDYQAVKLTGFYIDQGAGAMIADGRIRVQYCAGGVQAFERSGIVLADGTSLDADVVVLATGFEKMTATMEELLGKDLASKVDDPCVGLDAETERLARPTGVPGLWFMAGSFMMCRQFSKLLAIQIAAVENGSNMTHFASSAASA</sequence>
<proteinExistence type="predicted"/>
<keyword evidence="2" id="KW-0503">Monooxygenase</keyword>
<dbReference type="PANTHER" id="PTHR43539:SF24">
    <property type="entry name" value="FAD_NAD(P)-BINDING DOMAIN-CONTAINING PROTEIN-RELATED"/>
    <property type="match status" value="1"/>
</dbReference>
<organism evidence="2 3">
    <name type="scientific">Cordyceps javanica</name>
    <dbReference type="NCBI Taxonomy" id="43265"/>
    <lineage>
        <taxon>Eukaryota</taxon>
        <taxon>Fungi</taxon>
        <taxon>Dikarya</taxon>
        <taxon>Ascomycota</taxon>
        <taxon>Pezizomycotina</taxon>
        <taxon>Sordariomycetes</taxon>
        <taxon>Hypocreomycetidae</taxon>
        <taxon>Hypocreales</taxon>
        <taxon>Cordycipitaceae</taxon>
        <taxon>Cordyceps</taxon>
    </lineage>
</organism>
<dbReference type="AlphaFoldDB" id="A0A545VGZ2"/>
<name>A0A545VGZ2_9HYPO</name>
<dbReference type="PANTHER" id="PTHR43539">
    <property type="entry name" value="FLAVIN-BINDING MONOOXYGENASE-LIKE PROTEIN (AFU_ORTHOLOGUE AFUA_4G09220)"/>
    <property type="match status" value="1"/>
</dbReference>
<accession>A0A545VGZ2</accession>
<evidence type="ECO:0000313" key="2">
    <source>
        <dbReference type="EMBL" id="TQW00999.1"/>
    </source>
</evidence>
<keyword evidence="3" id="KW-1185">Reference proteome</keyword>